<keyword evidence="3" id="KW-1185">Reference proteome</keyword>
<dbReference type="InterPro" id="IPR036691">
    <property type="entry name" value="Endo/exonu/phosph_ase_sf"/>
</dbReference>
<comment type="caution">
    <text evidence="2">The sequence shown here is derived from an EMBL/GenBank/DDBJ whole genome shotgun (WGS) entry which is preliminary data.</text>
</comment>
<dbReference type="InParanoid" id="A0A200QWJ7"/>
<reference evidence="2 3" key="1">
    <citation type="journal article" date="2017" name="Mol. Plant">
        <title>The Genome of Medicinal Plant Macleaya cordata Provides New Insights into Benzylisoquinoline Alkaloids Metabolism.</title>
        <authorList>
            <person name="Liu X."/>
            <person name="Liu Y."/>
            <person name="Huang P."/>
            <person name="Ma Y."/>
            <person name="Qing Z."/>
            <person name="Tang Q."/>
            <person name="Cao H."/>
            <person name="Cheng P."/>
            <person name="Zheng Y."/>
            <person name="Yuan Z."/>
            <person name="Zhou Y."/>
            <person name="Liu J."/>
            <person name="Tang Z."/>
            <person name="Zhuo Y."/>
            <person name="Zhang Y."/>
            <person name="Yu L."/>
            <person name="Huang J."/>
            <person name="Yang P."/>
            <person name="Peng Q."/>
            <person name="Zhang J."/>
            <person name="Jiang W."/>
            <person name="Zhang Z."/>
            <person name="Lin K."/>
            <person name="Ro D.K."/>
            <person name="Chen X."/>
            <person name="Xiong X."/>
            <person name="Shang Y."/>
            <person name="Huang S."/>
            <person name="Zeng J."/>
        </authorList>
    </citation>
    <scope>NUCLEOTIDE SEQUENCE [LARGE SCALE GENOMIC DNA]</scope>
    <source>
        <strain evidence="3">cv. BLH2017</strain>
        <tissue evidence="2">Root</tissue>
    </source>
</reference>
<name>A0A200QWJ7_MACCD</name>
<evidence type="ECO:0000313" key="2">
    <source>
        <dbReference type="EMBL" id="OVA14812.1"/>
    </source>
</evidence>
<proteinExistence type="predicted"/>
<gene>
    <name evidence="2" type="ORF">BVC80_6663g3</name>
</gene>
<dbReference type="AlphaFoldDB" id="A0A200QWJ7"/>
<accession>A0A200QWJ7</accession>
<sequence>MWDDLKLELKDELITTHSLSLLFRNRVDDFEWGFTYVYSPIEYSKKVSFWAELDVARNWKQVPWVVAGDFNATLDKAERNRRGRGGGGGWGQEEI</sequence>
<protein>
    <recommendedName>
        <fullName evidence="1">Endonuclease/exonuclease/phosphatase domain-containing protein</fullName>
    </recommendedName>
</protein>
<feature type="domain" description="Endonuclease/exonuclease/phosphatase" evidence="1">
    <location>
        <begin position="32"/>
        <end position="87"/>
    </location>
</feature>
<dbReference type="Proteomes" id="UP000195402">
    <property type="component" value="Unassembled WGS sequence"/>
</dbReference>
<organism evidence="2 3">
    <name type="scientific">Macleaya cordata</name>
    <name type="common">Five-seeded plume-poppy</name>
    <name type="synonym">Bocconia cordata</name>
    <dbReference type="NCBI Taxonomy" id="56857"/>
    <lineage>
        <taxon>Eukaryota</taxon>
        <taxon>Viridiplantae</taxon>
        <taxon>Streptophyta</taxon>
        <taxon>Embryophyta</taxon>
        <taxon>Tracheophyta</taxon>
        <taxon>Spermatophyta</taxon>
        <taxon>Magnoliopsida</taxon>
        <taxon>Ranunculales</taxon>
        <taxon>Papaveraceae</taxon>
        <taxon>Papaveroideae</taxon>
        <taxon>Macleaya</taxon>
    </lineage>
</organism>
<dbReference type="InterPro" id="IPR005135">
    <property type="entry name" value="Endo/exonuclease/phosphatase"/>
</dbReference>
<dbReference type="GO" id="GO:0003824">
    <property type="term" value="F:catalytic activity"/>
    <property type="evidence" value="ECO:0007669"/>
    <property type="project" value="InterPro"/>
</dbReference>
<dbReference type="Pfam" id="PF03372">
    <property type="entry name" value="Exo_endo_phos"/>
    <property type="match status" value="1"/>
</dbReference>
<evidence type="ECO:0000313" key="3">
    <source>
        <dbReference type="Proteomes" id="UP000195402"/>
    </source>
</evidence>
<dbReference type="Gene3D" id="3.60.10.10">
    <property type="entry name" value="Endonuclease/exonuclease/phosphatase"/>
    <property type="match status" value="1"/>
</dbReference>
<evidence type="ECO:0000259" key="1">
    <source>
        <dbReference type="Pfam" id="PF03372"/>
    </source>
</evidence>
<dbReference type="EMBL" id="MVGT01000998">
    <property type="protein sequence ID" value="OVA14812.1"/>
    <property type="molecule type" value="Genomic_DNA"/>
</dbReference>
<dbReference type="SUPFAM" id="SSF56219">
    <property type="entry name" value="DNase I-like"/>
    <property type="match status" value="1"/>
</dbReference>